<dbReference type="RefSeq" id="WP_106335367.1">
    <property type="nucleotide sequence ID" value="NZ_PVZS01000003.1"/>
</dbReference>
<dbReference type="GO" id="GO:0009245">
    <property type="term" value="P:lipid A biosynthetic process"/>
    <property type="evidence" value="ECO:0007669"/>
    <property type="project" value="UniProtKB-UniRule"/>
</dbReference>
<dbReference type="Proteomes" id="UP000239772">
    <property type="component" value="Unassembled WGS sequence"/>
</dbReference>
<dbReference type="InterPro" id="IPR011004">
    <property type="entry name" value="Trimer_LpxA-like_sf"/>
</dbReference>
<keyword evidence="1 7" id="KW-0444">Lipid biosynthesis</keyword>
<gene>
    <name evidence="7 9" type="primary">lpxD</name>
    <name evidence="9" type="ORF">SLNSH_04020</name>
</gene>
<dbReference type="AlphaFoldDB" id="A0A2T1HXM4"/>
<dbReference type="Gene3D" id="2.160.10.10">
    <property type="entry name" value="Hexapeptide repeat proteins"/>
    <property type="match status" value="1"/>
</dbReference>
<evidence type="ECO:0000256" key="6">
    <source>
        <dbReference type="ARBA" id="ARBA00023315"/>
    </source>
</evidence>
<dbReference type="GO" id="GO:0016410">
    <property type="term" value="F:N-acyltransferase activity"/>
    <property type="evidence" value="ECO:0007669"/>
    <property type="project" value="InterPro"/>
</dbReference>
<dbReference type="InterPro" id="IPR018357">
    <property type="entry name" value="Hexapep_transf_CS"/>
</dbReference>
<sequence length="354" mass="36058">MTDPVFFKLAAPITLADIAALTGAKLPEGADASLAIEAVSPLDSAGPRDLAFLENPKYVGELETTRALACLVAPKFAARVPANVVPLVVGQPYRACAMVTAKLFPEAMRPGSSFGASGIAPGAFVHPEARLESGVTVDPGAVVGPGAEIGAGSVIGANTVIGPQVRIGRQSSIGPNVTIQNALIGDRVIIHPGARLGQDGFGFAMGPQGHLKVPQVGRVIIQNDVEIGSNTTIDRGANRDTVVGEGTKIDNLVQIAHNVVIGRHCVIVANVGISGSTTLGDFVVLGGAVGTVGHVHIGTGAQIAGASNVATDVPAGARWGGTPAKPMRQWVRELTTLSNLAKRKSSGAPQEDTD</sequence>
<reference evidence="10" key="1">
    <citation type="submission" date="2018-03" db="EMBL/GenBank/DDBJ databases">
        <authorList>
            <person name="Sun L."/>
            <person name="Liu H."/>
            <person name="Chen W."/>
            <person name="Huang K."/>
            <person name="Liu W."/>
            <person name="Gao X."/>
        </authorList>
    </citation>
    <scope>NUCLEOTIDE SEQUENCE [LARGE SCALE GENOMIC DNA]</scope>
    <source>
        <strain evidence="10">SH9</strain>
    </source>
</reference>
<accession>A0A2T1HXM4</accession>
<comment type="catalytic activity">
    <reaction evidence="7">
        <text>a UDP-3-O-[(3R)-3-hydroxyacyl]-alpha-D-glucosamine + a (3R)-hydroxyacyl-[ACP] = a UDP-2-N,3-O-bis[(3R)-3-hydroxyacyl]-alpha-D-glucosamine + holo-[ACP] + H(+)</text>
        <dbReference type="Rhea" id="RHEA:53836"/>
        <dbReference type="Rhea" id="RHEA-COMP:9685"/>
        <dbReference type="Rhea" id="RHEA-COMP:9945"/>
        <dbReference type="ChEBI" id="CHEBI:15378"/>
        <dbReference type="ChEBI" id="CHEBI:64479"/>
        <dbReference type="ChEBI" id="CHEBI:78827"/>
        <dbReference type="ChEBI" id="CHEBI:137740"/>
        <dbReference type="ChEBI" id="CHEBI:137748"/>
        <dbReference type="EC" id="2.3.1.191"/>
    </reaction>
</comment>
<evidence type="ECO:0000256" key="3">
    <source>
        <dbReference type="ARBA" id="ARBA00022679"/>
    </source>
</evidence>
<evidence type="ECO:0000256" key="2">
    <source>
        <dbReference type="ARBA" id="ARBA00022556"/>
    </source>
</evidence>
<dbReference type="EC" id="2.3.1.191" evidence="7"/>
<dbReference type="Pfam" id="PF00132">
    <property type="entry name" value="Hexapep"/>
    <property type="match status" value="3"/>
</dbReference>
<dbReference type="PANTHER" id="PTHR43378">
    <property type="entry name" value="UDP-3-O-ACYLGLUCOSAMINE N-ACYLTRANSFERASE"/>
    <property type="match status" value="1"/>
</dbReference>
<dbReference type="Pfam" id="PF04613">
    <property type="entry name" value="LpxD"/>
    <property type="match status" value="1"/>
</dbReference>
<comment type="caution">
    <text evidence="9">The sequence shown here is derived from an EMBL/GenBank/DDBJ whole genome shotgun (WGS) entry which is preliminary data.</text>
</comment>
<dbReference type="CDD" id="cd03352">
    <property type="entry name" value="LbH_LpxD"/>
    <property type="match status" value="1"/>
</dbReference>
<feature type="domain" description="UDP-3-O-[3-hydroxymyristoyl] glucosamine N-acyltransferase non-repeat region" evidence="8">
    <location>
        <begin position="34"/>
        <end position="100"/>
    </location>
</feature>
<keyword evidence="3 7" id="KW-0808">Transferase</keyword>
<comment type="pathway">
    <text evidence="7">Bacterial outer membrane biogenesis; LPS lipid A biosynthesis.</text>
</comment>
<comment type="similarity">
    <text evidence="7">Belongs to the transferase hexapeptide repeat family. LpxD subfamily.</text>
</comment>
<dbReference type="InterPro" id="IPR020573">
    <property type="entry name" value="UDP_GlcNAc_AcTrfase_non-rep"/>
</dbReference>
<dbReference type="HAMAP" id="MF_00523">
    <property type="entry name" value="LpxD"/>
    <property type="match status" value="1"/>
</dbReference>
<evidence type="ECO:0000256" key="7">
    <source>
        <dbReference type="HAMAP-Rule" id="MF_00523"/>
    </source>
</evidence>
<dbReference type="NCBIfam" id="TIGR01853">
    <property type="entry name" value="lipid_A_lpxD"/>
    <property type="match status" value="1"/>
</dbReference>
<comment type="function">
    <text evidence="7">Catalyzes the N-acylation of UDP-3-O-acylglucosamine using 3-hydroxyacyl-ACP as the acyl donor. Is involved in the biosynthesis of lipid A, a phosphorylated glycolipid that anchors the lipopolysaccharide to the outer membrane of the cell.</text>
</comment>
<proteinExistence type="inferred from homology"/>
<keyword evidence="10" id="KW-1185">Reference proteome</keyword>
<dbReference type="UniPathway" id="UPA00973"/>
<evidence type="ECO:0000256" key="1">
    <source>
        <dbReference type="ARBA" id="ARBA00022516"/>
    </source>
</evidence>
<dbReference type="PANTHER" id="PTHR43378:SF2">
    <property type="entry name" value="UDP-3-O-ACYLGLUCOSAMINE N-ACYLTRANSFERASE 1, MITOCHONDRIAL-RELATED"/>
    <property type="match status" value="1"/>
</dbReference>
<keyword evidence="4 7" id="KW-0677">Repeat</keyword>
<dbReference type="OrthoDB" id="9784739at2"/>
<dbReference type="NCBIfam" id="NF002060">
    <property type="entry name" value="PRK00892.1"/>
    <property type="match status" value="1"/>
</dbReference>
<organism evidence="9 10">
    <name type="scientific">Alsobacter soli</name>
    <dbReference type="NCBI Taxonomy" id="2109933"/>
    <lineage>
        <taxon>Bacteria</taxon>
        <taxon>Pseudomonadati</taxon>
        <taxon>Pseudomonadota</taxon>
        <taxon>Alphaproteobacteria</taxon>
        <taxon>Hyphomicrobiales</taxon>
        <taxon>Alsobacteraceae</taxon>
        <taxon>Alsobacter</taxon>
    </lineage>
</organism>
<keyword evidence="6 7" id="KW-0012">Acyltransferase</keyword>
<dbReference type="InterPro" id="IPR007691">
    <property type="entry name" value="LpxD"/>
</dbReference>
<keyword evidence="2 7" id="KW-0441">Lipid A biosynthesis</keyword>
<dbReference type="Gene3D" id="3.40.1390.10">
    <property type="entry name" value="MurE/MurF, N-terminal domain"/>
    <property type="match status" value="1"/>
</dbReference>
<dbReference type="InterPro" id="IPR001451">
    <property type="entry name" value="Hexapep"/>
</dbReference>
<dbReference type="GO" id="GO:0016020">
    <property type="term" value="C:membrane"/>
    <property type="evidence" value="ECO:0007669"/>
    <property type="project" value="GOC"/>
</dbReference>
<protein>
    <recommendedName>
        <fullName evidence="7">UDP-3-O-acylglucosamine N-acyltransferase</fullName>
        <ecNumber evidence="7">2.3.1.191</ecNumber>
    </recommendedName>
</protein>
<feature type="active site" description="Proton acceptor" evidence="7">
    <location>
        <position position="257"/>
    </location>
</feature>
<keyword evidence="5 7" id="KW-0443">Lipid metabolism</keyword>
<dbReference type="SUPFAM" id="SSF51161">
    <property type="entry name" value="Trimeric LpxA-like enzymes"/>
    <property type="match status" value="1"/>
</dbReference>
<evidence type="ECO:0000256" key="5">
    <source>
        <dbReference type="ARBA" id="ARBA00023098"/>
    </source>
</evidence>
<dbReference type="PROSITE" id="PS00101">
    <property type="entry name" value="HEXAPEP_TRANSFERASES"/>
    <property type="match status" value="1"/>
</dbReference>
<comment type="subunit">
    <text evidence="7">Homotrimer.</text>
</comment>
<evidence type="ECO:0000313" key="9">
    <source>
        <dbReference type="EMBL" id="PSC06453.1"/>
    </source>
</evidence>
<evidence type="ECO:0000259" key="8">
    <source>
        <dbReference type="Pfam" id="PF04613"/>
    </source>
</evidence>
<name>A0A2T1HXM4_9HYPH</name>
<dbReference type="EMBL" id="PVZS01000003">
    <property type="protein sequence ID" value="PSC06453.1"/>
    <property type="molecule type" value="Genomic_DNA"/>
</dbReference>
<dbReference type="GO" id="GO:0103118">
    <property type="term" value="F:UDP-3-O-[(3R)-3-hydroxyacyl]-glucosamine N-acyltransferase activity"/>
    <property type="evidence" value="ECO:0007669"/>
    <property type="project" value="UniProtKB-EC"/>
</dbReference>
<evidence type="ECO:0000313" key="10">
    <source>
        <dbReference type="Proteomes" id="UP000239772"/>
    </source>
</evidence>
<evidence type="ECO:0000256" key="4">
    <source>
        <dbReference type="ARBA" id="ARBA00022737"/>
    </source>
</evidence>